<proteinExistence type="predicted"/>
<gene>
    <name evidence="2" type="ORF">GBZ86_02750</name>
</gene>
<keyword evidence="1" id="KW-0472">Membrane</keyword>
<evidence type="ECO:0000313" key="2">
    <source>
        <dbReference type="EMBL" id="MPQ42675.1"/>
    </source>
</evidence>
<accession>A0A6I1MH25</accession>
<feature type="transmembrane region" description="Helical" evidence="1">
    <location>
        <begin position="85"/>
        <end position="102"/>
    </location>
</feature>
<evidence type="ECO:0000313" key="3">
    <source>
        <dbReference type="Proteomes" id="UP000430345"/>
    </source>
</evidence>
<name>A0A6I1MH25_9CLOT</name>
<reference evidence="2 3" key="1">
    <citation type="submission" date="2019-10" db="EMBL/GenBank/DDBJ databases">
        <title>The Genome Sequence of Clostridium tarantellae Isolated from Fish Brain.</title>
        <authorList>
            <person name="Bano L."/>
            <person name="Kiel M."/>
            <person name="Sales G."/>
            <person name="Doxey A.C."/>
            <person name="Mansfield M.J."/>
            <person name="Schiavone M."/>
            <person name="Rossetto O."/>
            <person name="Pirazzini M."/>
            <person name="Dobrindt U."/>
            <person name="Montecucco C."/>
        </authorList>
    </citation>
    <scope>NUCLEOTIDE SEQUENCE [LARGE SCALE GENOMIC DNA]</scope>
    <source>
        <strain evidence="2 3">DSM 3997</strain>
    </source>
</reference>
<keyword evidence="1" id="KW-0812">Transmembrane</keyword>
<sequence length="108" mass="12520">MKSYNNILLEIGIISIIFQIVNMRNFKTFNDIMCLISSVVVIMLVFCFNKQNCTNWSIKSYKIFYFGAIMNLIISSIRLSGFGGVLRLGIYVLSAICCWYFVKYKIIE</sequence>
<protein>
    <submittedName>
        <fullName evidence="2">Uncharacterized protein</fullName>
    </submittedName>
</protein>
<feature type="transmembrane region" description="Helical" evidence="1">
    <location>
        <begin position="7"/>
        <end position="23"/>
    </location>
</feature>
<feature type="transmembrane region" description="Helical" evidence="1">
    <location>
        <begin position="60"/>
        <end position="79"/>
    </location>
</feature>
<comment type="caution">
    <text evidence="2">The sequence shown here is derived from an EMBL/GenBank/DDBJ whole genome shotgun (WGS) entry which is preliminary data.</text>
</comment>
<feature type="transmembrane region" description="Helical" evidence="1">
    <location>
        <begin position="29"/>
        <end position="48"/>
    </location>
</feature>
<evidence type="ECO:0000256" key="1">
    <source>
        <dbReference type="SAM" id="Phobius"/>
    </source>
</evidence>
<keyword evidence="3" id="KW-1185">Reference proteome</keyword>
<dbReference type="AlphaFoldDB" id="A0A6I1MH25"/>
<dbReference type="Proteomes" id="UP000430345">
    <property type="component" value="Unassembled WGS sequence"/>
</dbReference>
<organism evidence="2 3">
    <name type="scientific">Clostridium tarantellae</name>
    <dbReference type="NCBI Taxonomy" id="39493"/>
    <lineage>
        <taxon>Bacteria</taxon>
        <taxon>Bacillati</taxon>
        <taxon>Bacillota</taxon>
        <taxon>Clostridia</taxon>
        <taxon>Eubacteriales</taxon>
        <taxon>Clostridiaceae</taxon>
        <taxon>Clostridium</taxon>
    </lineage>
</organism>
<dbReference type="EMBL" id="WHJC01000016">
    <property type="protein sequence ID" value="MPQ42675.1"/>
    <property type="molecule type" value="Genomic_DNA"/>
</dbReference>
<dbReference type="RefSeq" id="WP_152887515.1">
    <property type="nucleotide sequence ID" value="NZ_WHJC01000016.1"/>
</dbReference>
<keyword evidence="1" id="KW-1133">Transmembrane helix</keyword>